<comment type="caution">
    <text evidence="14">The sequence shown here is derived from an EMBL/GenBank/DDBJ whole genome shotgun (WGS) entry which is preliminary data.</text>
</comment>
<evidence type="ECO:0000256" key="8">
    <source>
        <dbReference type="ARBA" id="ARBA00022989"/>
    </source>
</evidence>
<evidence type="ECO:0000256" key="2">
    <source>
        <dbReference type="ARBA" id="ARBA00004448"/>
    </source>
</evidence>
<organism evidence="14 15">
    <name type="scientific">Lucilia cuprina</name>
    <name type="common">Green bottle fly</name>
    <name type="synonym">Australian sheep blowfly</name>
    <dbReference type="NCBI Taxonomy" id="7375"/>
    <lineage>
        <taxon>Eukaryota</taxon>
        <taxon>Metazoa</taxon>
        <taxon>Ecdysozoa</taxon>
        <taxon>Arthropoda</taxon>
        <taxon>Hexapoda</taxon>
        <taxon>Insecta</taxon>
        <taxon>Pterygota</taxon>
        <taxon>Neoptera</taxon>
        <taxon>Endopterygota</taxon>
        <taxon>Diptera</taxon>
        <taxon>Brachycera</taxon>
        <taxon>Muscomorpha</taxon>
        <taxon>Oestroidea</taxon>
        <taxon>Calliphoridae</taxon>
        <taxon>Luciliinae</taxon>
        <taxon>Lucilia</taxon>
    </lineage>
</organism>
<comment type="similarity">
    <text evidence="3">Belongs to the Tim17/Tim22/Tim23 family.</text>
</comment>
<comment type="subcellular location">
    <subcellularLocation>
        <location evidence="2">Mitochondrion inner membrane</location>
        <topology evidence="2">Multi-pass membrane protein</topology>
    </subcellularLocation>
</comment>
<dbReference type="Proteomes" id="UP000037069">
    <property type="component" value="Unassembled WGS sequence"/>
</dbReference>
<keyword evidence="15" id="KW-1185">Reference proteome</keyword>
<dbReference type="GO" id="GO:0030150">
    <property type="term" value="P:protein import into mitochondrial matrix"/>
    <property type="evidence" value="ECO:0007669"/>
    <property type="project" value="TreeGrafter"/>
</dbReference>
<evidence type="ECO:0000256" key="1">
    <source>
        <dbReference type="ARBA" id="ARBA00002959"/>
    </source>
</evidence>
<evidence type="ECO:0008006" key="16">
    <source>
        <dbReference type="Google" id="ProtNLM"/>
    </source>
</evidence>
<feature type="region of interest" description="Disordered" evidence="12">
    <location>
        <begin position="182"/>
        <end position="211"/>
    </location>
</feature>
<protein>
    <recommendedName>
        <fullName evidence="16">Reverse transcriptase domain-containing protein</fullName>
    </recommendedName>
</protein>
<dbReference type="PANTHER" id="PTHR10485:SF0">
    <property type="entry name" value="AT05822P-RELATED"/>
    <property type="match status" value="1"/>
</dbReference>
<evidence type="ECO:0000313" key="15">
    <source>
        <dbReference type="Proteomes" id="UP000037069"/>
    </source>
</evidence>
<keyword evidence="4" id="KW-0813">Transport</keyword>
<feature type="transmembrane region" description="Helical" evidence="13">
    <location>
        <begin position="113"/>
        <end position="135"/>
    </location>
</feature>
<comment type="function">
    <text evidence="1">Essential component of the TIM23 complex, a complex that mediates the translocation of transit peptide-containing proteins across the mitochondrial inner membrane.</text>
</comment>
<keyword evidence="9" id="KW-0811">Translocation</keyword>
<dbReference type="GO" id="GO:0005744">
    <property type="term" value="C:TIM23 mitochondrial import inner membrane translocase complex"/>
    <property type="evidence" value="ECO:0007669"/>
    <property type="project" value="TreeGrafter"/>
</dbReference>
<keyword evidence="10" id="KW-0496">Mitochondrion</keyword>
<dbReference type="STRING" id="7375.A0A0L0C1N2"/>
<keyword evidence="7" id="KW-0653">Protein transport</keyword>
<reference evidence="14 15" key="1">
    <citation type="journal article" date="2015" name="Nat. Commun.">
        <title>Lucilia cuprina genome unlocks parasitic fly biology to underpin future interventions.</title>
        <authorList>
            <person name="Anstead C.A."/>
            <person name="Korhonen P.K."/>
            <person name="Young N.D."/>
            <person name="Hall R.S."/>
            <person name="Jex A.R."/>
            <person name="Murali S.C."/>
            <person name="Hughes D.S."/>
            <person name="Lee S.F."/>
            <person name="Perry T."/>
            <person name="Stroehlein A.J."/>
            <person name="Ansell B.R."/>
            <person name="Breugelmans B."/>
            <person name="Hofmann A."/>
            <person name="Qu J."/>
            <person name="Dugan S."/>
            <person name="Lee S.L."/>
            <person name="Chao H."/>
            <person name="Dinh H."/>
            <person name="Han Y."/>
            <person name="Doddapaneni H.V."/>
            <person name="Worley K.C."/>
            <person name="Muzny D.M."/>
            <person name="Ioannidis P."/>
            <person name="Waterhouse R.M."/>
            <person name="Zdobnov E.M."/>
            <person name="James P.J."/>
            <person name="Bagnall N.H."/>
            <person name="Kotze A.C."/>
            <person name="Gibbs R.A."/>
            <person name="Richards S."/>
            <person name="Batterham P."/>
            <person name="Gasser R.B."/>
        </authorList>
    </citation>
    <scope>NUCLEOTIDE SEQUENCE [LARGE SCALE GENOMIC DNA]</scope>
    <source>
        <strain evidence="14 15">LS</strain>
        <tissue evidence="14">Full body</tissue>
    </source>
</reference>
<name>A0A0L0C1N2_LUCCU</name>
<sequence length="211" mass="23478">MTSINVYNTIVKPHFEYDMPTNALTHTSIFADDTAFVSIHDNPSIASEQLQLHIGELEKWLDKWKIKANATKCTHVTFTLRRENCPPVQINNIKIPEESHIGSLTAIKIRSPVIAGNFAVWGGMFSTIDCTLVHFRKKEDPWNSIISIPAMAGSAIIGGVLLALIEGVGILFTRLSSEQFRNPLPPNEDPSVLDETSKFGFGTTSKHEQYQ</sequence>
<evidence type="ECO:0000256" key="12">
    <source>
        <dbReference type="SAM" id="MobiDB-lite"/>
    </source>
</evidence>
<evidence type="ECO:0000256" key="10">
    <source>
        <dbReference type="ARBA" id="ARBA00023128"/>
    </source>
</evidence>
<feature type="transmembrane region" description="Helical" evidence="13">
    <location>
        <begin position="147"/>
        <end position="172"/>
    </location>
</feature>
<accession>A0A0L0C1N2</accession>
<keyword evidence="6" id="KW-0999">Mitochondrion inner membrane</keyword>
<dbReference type="AlphaFoldDB" id="A0A0L0C1N2"/>
<dbReference type="EMBL" id="JRES01001008">
    <property type="protein sequence ID" value="KNC26157.1"/>
    <property type="molecule type" value="Genomic_DNA"/>
</dbReference>
<dbReference type="GO" id="GO:0008320">
    <property type="term" value="F:protein transmembrane transporter activity"/>
    <property type="evidence" value="ECO:0007669"/>
    <property type="project" value="TreeGrafter"/>
</dbReference>
<proteinExistence type="inferred from homology"/>
<evidence type="ECO:0000256" key="7">
    <source>
        <dbReference type="ARBA" id="ARBA00022927"/>
    </source>
</evidence>
<evidence type="ECO:0000256" key="6">
    <source>
        <dbReference type="ARBA" id="ARBA00022792"/>
    </source>
</evidence>
<evidence type="ECO:0000256" key="11">
    <source>
        <dbReference type="ARBA" id="ARBA00023136"/>
    </source>
</evidence>
<evidence type="ECO:0000256" key="4">
    <source>
        <dbReference type="ARBA" id="ARBA00022448"/>
    </source>
</evidence>
<evidence type="ECO:0000256" key="5">
    <source>
        <dbReference type="ARBA" id="ARBA00022692"/>
    </source>
</evidence>
<dbReference type="Pfam" id="PF02466">
    <property type="entry name" value="Tim17"/>
    <property type="match status" value="1"/>
</dbReference>
<evidence type="ECO:0000256" key="9">
    <source>
        <dbReference type="ARBA" id="ARBA00023010"/>
    </source>
</evidence>
<gene>
    <name evidence="14" type="ORF">FF38_04255</name>
</gene>
<keyword evidence="8 13" id="KW-1133">Transmembrane helix</keyword>
<evidence type="ECO:0000313" key="14">
    <source>
        <dbReference type="EMBL" id="KNC26157.1"/>
    </source>
</evidence>
<keyword evidence="5 13" id="KW-0812">Transmembrane</keyword>
<evidence type="ECO:0000256" key="13">
    <source>
        <dbReference type="SAM" id="Phobius"/>
    </source>
</evidence>
<keyword evidence="11 13" id="KW-0472">Membrane</keyword>
<dbReference type="PANTHER" id="PTHR10485">
    <property type="entry name" value="MITOCHONDRIAL IMPORT INNER MEMBRANE TRANSLOCASE SUBUNIT TIM-17"/>
    <property type="match status" value="1"/>
</dbReference>
<evidence type="ECO:0000256" key="3">
    <source>
        <dbReference type="ARBA" id="ARBA00008444"/>
    </source>
</evidence>